<accession>A0ABW8KK80</accession>
<dbReference type="RefSeq" id="WP_404542263.1">
    <property type="nucleotide sequence ID" value="NZ_JADIKL010000013.1"/>
</dbReference>
<dbReference type="Proteomes" id="UP001620397">
    <property type="component" value="Unassembled WGS sequence"/>
</dbReference>
<protein>
    <submittedName>
        <fullName evidence="1">Uncharacterized protein</fullName>
    </submittedName>
</protein>
<evidence type="ECO:0000313" key="2">
    <source>
        <dbReference type="Proteomes" id="UP001620397"/>
    </source>
</evidence>
<evidence type="ECO:0000313" key="1">
    <source>
        <dbReference type="EMBL" id="MFK2932527.1"/>
    </source>
</evidence>
<name>A0ABW8KK80_9GAMM</name>
<dbReference type="EMBL" id="JADIKL010000013">
    <property type="protein sequence ID" value="MFK2932527.1"/>
    <property type="molecule type" value="Genomic_DNA"/>
</dbReference>
<comment type="caution">
    <text evidence="1">The sequence shown here is derived from an EMBL/GenBank/DDBJ whole genome shotgun (WGS) entry which is preliminary data.</text>
</comment>
<organism evidence="1 2">
    <name type="scientific">Dyella agri</name>
    <dbReference type="NCBI Taxonomy" id="1926869"/>
    <lineage>
        <taxon>Bacteria</taxon>
        <taxon>Pseudomonadati</taxon>
        <taxon>Pseudomonadota</taxon>
        <taxon>Gammaproteobacteria</taxon>
        <taxon>Lysobacterales</taxon>
        <taxon>Rhodanobacteraceae</taxon>
        <taxon>Dyella</taxon>
    </lineage>
</organism>
<keyword evidence="2" id="KW-1185">Reference proteome</keyword>
<reference evidence="1 2" key="1">
    <citation type="submission" date="2020-10" db="EMBL/GenBank/DDBJ databases">
        <title>Phylogeny of dyella-like bacteria.</title>
        <authorList>
            <person name="Fu J."/>
        </authorList>
    </citation>
    <scope>NUCLEOTIDE SEQUENCE [LARGE SCALE GENOMIC DNA]</scope>
    <source>
        <strain evidence="1 2">DKC-1</strain>
    </source>
</reference>
<gene>
    <name evidence="1" type="ORF">ISP14_17215</name>
</gene>
<proteinExistence type="predicted"/>
<sequence length="185" mass="19919">MACLLMTAGAAGAGEQASSVGSAQRNNVGEMCKVTICQHNLHVVLKQKDGTVFDRTFDVMPGAVEPHWLVIIAGQTLNIEADRVGSGLTNFKVVDSVQHPEKTLTLSLEQTADGTMLLKLSNPYNQPLKFDMGMMRLDDERLLKTSSCPVMAGGSSFETWQEPIFQVVLANARFLDKGSAGSVCS</sequence>